<keyword evidence="3 8" id="KW-0479">Metal-binding</keyword>
<evidence type="ECO:0000256" key="6">
    <source>
        <dbReference type="ARBA" id="ARBA00023014"/>
    </source>
</evidence>
<dbReference type="CDD" id="cd01335">
    <property type="entry name" value="Radical_SAM"/>
    <property type="match status" value="1"/>
</dbReference>
<accession>A0A2T4TYH6</accession>
<name>A0A2T4TYH6_9BACT</name>
<comment type="function">
    <text evidence="8">Catalyzes the complex heterocyclic radical-mediated conversion of 6-carboxy-5,6,7,8-tetrahydropterin (CPH4) to 7-carboxy-7-deazaguanine (CDG), a step common to the biosynthetic pathways of all 7-deazapurine-containing compounds.</text>
</comment>
<feature type="binding site" evidence="8">
    <location>
        <begin position="37"/>
        <end position="39"/>
    </location>
    <ligand>
        <name>S-adenosyl-L-methionine</name>
        <dbReference type="ChEBI" id="CHEBI:59789"/>
    </ligand>
</feature>
<dbReference type="InterPro" id="IPR058240">
    <property type="entry name" value="rSAM_sf"/>
</dbReference>
<dbReference type="EMBL" id="NVQC01000017">
    <property type="protein sequence ID" value="PTL36148.1"/>
    <property type="molecule type" value="Genomic_DNA"/>
</dbReference>
<dbReference type="HAMAP" id="MF_00917">
    <property type="entry name" value="QueE"/>
    <property type="match status" value="1"/>
</dbReference>
<feature type="binding site" evidence="8">
    <location>
        <position position="31"/>
    </location>
    <ligand>
        <name>[4Fe-4S] cluster</name>
        <dbReference type="ChEBI" id="CHEBI:49883"/>
        <note>4Fe-4S-S-AdoMet</note>
    </ligand>
</feature>
<proteinExistence type="inferred from homology"/>
<evidence type="ECO:0000256" key="8">
    <source>
        <dbReference type="HAMAP-Rule" id="MF_00917"/>
    </source>
</evidence>
<dbReference type="RefSeq" id="WP_107561896.1">
    <property type="nucleotide sequence ID" value="NZ_NVQC01000017.1"/>
</dbReference>
<reference evidence="11" key="2">
    <citation type="journal article" date="2018" name="Environ. Microbiol.">
        <title>Bloom of a denitrifying methanotroph, 'Candidatus Methylomirabilis limnetica', in a deep stratified lake.</title>
        <authorList>
            <person name="Graf J.S."/>
            <person name="Mayr M.J."/>
            <person name="Marchant H.K."/>
            <person name="Tienken D."/>
            <person name="Hach P.F."/>
            <person name="Brand A."/>
            <person name="Schubert C.J."/>
            <person name="Kuypers M.M."/>
            <person name="Milucka J."/>
        </authorList>
    </citation>
    <scope>NUCLEOTIDE SEQUENCE [LARGE SCALE GENOMIC DNA]</scope>
    <source>
        <strain evidence="11">Zug</strain>
    </source>
</reference>
<feature type="binding site" evidence="8">
    <location>
        <position position="40"/>
    </location>
    <ligand>
        <name>Mg(2+)</name>
        <dbReference type="ChEBI" id="CHEBI:18420"/>
    </ligand>
</feature>
<dbReference type="GO" id="GO:0051539">
    <property type="term" value="F:4 iron, 4 sulfur cluster binding"/>
    <property type="evidence" value="ECO:0007669"/>
    <property type="project" value="UniProtKB-UniRule"/>
</dbReference>
<keyword evidence="2 8" id="KW-0949">S-adenosyl-L-methionine</keyword>
<keyword evidence="1 8" id="KW-0004">4Fe-4S</keyword>
<comment type="similarity">
    <text evidence="8">Belongs to the radical SAM superfamily. 7-carboxy-7-deazaguanine synthase family.</text>
</comment>
<evidence type="ECO:0000256" key="4">
    <source>
        <dbReference type="ARBA" id="ARBA00022842"/>
    </source>
</evidence>
<dbReference type="PROSITE" id="PS51918">
    <property type="entry name" value="RADICAL_SAM"/>
    <property type="match status" value="1"/>
</dbReference>
<organism evidence="10 11">
    <name type="scientific">Candidatus Methylomirabilis limnetica</name>
    <dbReference type="NCBI Taxonomy" id="2033718"/>
    <lineage>
        <taxon>Bacteria</taxon>
        <taxon>Candidatus Methylomirabilota</taxon>
        <taxon>Candidatus Methylomirabilia</taxon>
        <taxon>Candidatus Methylomirabilales</taxon>
        <taxon>Candidatus Methylomirabilaceae</taxon>
        <taxon>Candidatus Methylomirabilis</taxon>
    </lineage>
</organism>
<keyword evidence="5 8" id="KW-0408">Iron</keyword>
<feature type="binding site" evidence="8">
    <location>
        <position position="70"/>
    </location>
    <ligand>
        <name>substrate</name>
    </ligand>
</feature>
<feature type="binding site" evidence="8">
    <location>
        <position position="72"/>
    </location>
    <ligand>
        <name>S-adenosyl-L-methionine</name>
        <dbReference type="ChEBI" id="CHEBI:59789"/>
    </ligand>
</feature>
<comment type="subunit">
    <text evidence="8">Homodimer.</text>
</comment>
<feature type="binding site" evidence="8">
    <location>
        <position position="27"/>
    </location>
    <ligand>
        <name>substrate</name>
    </ligand>
</feature>
<dbReference type="GO" id="GO:0008616">
    <property type="term" value="P:tRNA queuosine(34) biosynthetic process"/>
    <property type="evidence" value="ECO:0007669"/>
    <property type="project" value="UniProtKB-UniRule"/>
</dbReference>
<evidence type="ECO:0000256" key="7">
    <source>
        <dbReference type="ARBA" id="ARBA00023239"/>
    </source>
</evidence>
<dbReference type="InterPro" id="IPR013785">
    <property type="entry name" value="Aldolase_TIM"/>
</dbReference>
<feature type="domain" description="Radical SAM core" evidence="9">
    <location>
        <begin position="18"/>
        <end position="208"/>
    </location>
</feature>
<dbReference type="InterPro" id="IPR024924">
    <property type="entry name" value="7-CO-7-deazaguanine_synth-like"/>
</dbReference>
<dbReference type="SUPFAM" id="SSF102114">
    <property type="entry name" value="Radical SAM enzymes"/>
    <property type="match status" value="1"/>
</dbReference>
<gene>
    <name evidence="8" type="primary">queE</name>
    <name evidence="10" type="ORF">CLG94_05655</name>
</gene>
<dbReference type="InterPro" id="IPR007197">
    <property type="entry name" value="rSAM"/>
</dbReference>
<protein>
    <recommendedName>
        <fullName evidence="8">7-carboxy-7-deazaguanine synthase</fullName>
        <shortName evidence="8">CDG synthase</shortName>
        <ecNumber evidence="8">4.3.99.3</ecNumber>
    </recommendedName>
    <alternativeName>
        <fullName evidence="8">Queuosine biosynthesis protein QueE</fullName>
    </alternativeName>
</protein>
<comment type="caution">
    <text evidence="8">Lacks conserved residue(s) required for the propagation of feature annotation.</text>
</comment>
<dbReference type="Pfam" id="PF04055">
    <property type="entry name" value="Radical_SAM"/>
    <property type="match status" value="1"/>
</dbReference>
<keyword evidence="4 8" id="KW-0460">Magnesium</keyword>
<keyword evidence="11" id="KW-1185">Reference proteome</keyword>
<dbReference type="UniPathway" id="UPA00391"/>
<dbReference type="GO" id="GO:1904047">
    <property type="term" value="F:S-adenosyl-L-methionine binding"/>
    <property type="evidence" value="ECO:0007669"/>
    <property type="project" value="UniProtKB-UniRule"/>
</dbReference>
<keyword evidence="7 8" id="KW-0456">Lyase</keyword>
<comment type="cofactor">
    <cofactor evidence="8">
        <name>[4Fe-4S] cluster</name>
        <dbReference type="ChEBI" id="CHEBI:49883"/>
    </cofactor>
    <text evidence="8">Binds 1 [4Fe-4S] cluster. The cluster is coordinated with 3 cysteines and an exchangeable S-adenosyl-L-methionine.</text>
</comment>
<dbReference type="PIRSF" id="PIRSF000370">
    <property type="entry name" value="QueE"/>
    <property type="match status" value="1"/>
</dbReference>
<dbReference type="PANTHER" id="PTHR42836">
    <property type="entry name" value="7-CARBOXY-7-DEAZAGUANINE SYNTHASE"/>
    <property type="match status" value="1"/>
</dbReference>
<dbReference type="PANTHER" id="PTHR42836:SF1">
    <property type="entry name" value="7-CARBOXY-7-DEAZAGUANINE SYNTHASE"/>
    <property type="match status" value="1"/>
</dbReference>
<dbReference type="AlphaFoldDB" id="A0A2T4TYH6"/>
<dbReference type="Proteomes" id="UP000241436">
    <property type="component" value="Unassembled WGS sequence"/>
</dbReference>
<comment type="cofactor">
    <cofactor evidence="8">
        <name>Mg(2+)</name>
        <dbReference type="ChEBI" id="CHEBI:18420"/>
    </cofactor>
</comment>
<comment type="catalytic activity">
    <reaction evidence="8">
        <text>6-carboxy-5,6,7,8-tetrahydropterin + H(+) = 7-carboxy-7-carbaguanine + NH4(+)</text>
        <dbReference type="Rhea" id="RHEA:27974"/>
        <dbReference type="ChEBI" id="CHEBI:15378"/>
        <dbReference type="ChEBI" id="CHEBI:28938"/>
        <dbReference type="ChEBI" id="CHEBI:61032"/>
        <dbReference type="ChEBI" id="CHEBI:61036"/>
        <dbReference type="EC" id="4.3.99.3"/>
    </reaction>
</comment>
<evidence type="ECO:0000259" key="9">
    <source>
        <dbReference type="PROSITE" id="PS51918"/>
    </source>
</evidence>
<keyword evidence="6 8" id="KW-0411">Iron-sulfur</keyword>
<evidence type="ECO:0000313" key="11">
    <source>
        <dbReference type="Proteomes" id="UP000241436"/>
    </source>
</evidence>
<evidence type="ECO:0000256" key="5">
    <source>
        <dbReference type="ARBA" id="ARBA00023004"/>
    </source>
</evidence>
<dbReference type="GO" id="GO:0000287">
    <property type="term" value="F:magnesium ion binding"/>
    <property type="evidence" value="ECO:0007669"/>
    <property type="project" value="UniProtKB-UniRule"/>
</dbReference>
<comment type="cofactor">
    <cofactor evidence="8">
        <name>S-adenosyl-L-methionine</name>
        <dbReference type="ChEBI" id="CHEBI:59789"/>
    </cofactor>
    <text evidence="8">Binds 1 S-adenosyl-L-methionine per subunit.</text>
</comment>
<reference evidence="10 11" key="1">
    <citation type="submission" date="2017-09" db="EMBL/GenBank/DDBJ databases">
        <title>Bloom of a denitrifying methanotroph, Candidatus Methylomirabilis limnetica, in a deep stratified lake.</title>
        <authorList>
            <person name="Graf J.S."/>
            <person name="Marchant H.K."/>
            <person name="Tienken D."/>
            <person name="Hach P.F."/>
            <person name="Brand A."/>
            <person name="Schubert C.J."/>
            <person name="Kuypers M.M."/>
            <person name="Milucka J."/>
        </authorList>
    </citation>
    <scope>NUCLEOTIDE SEQUENCE [LARGE SCALE GENOMIC DNA]</scope>
    <source>
        <strain evidence="10 11">Zug</strain>
    </source>
</reference>
<evidence type="ECO:0000256" key="1">
    <source>
        <dbReference type="ARBA" id="ARBA00022485"/>
    </source>
</evidence>
<comment type="caution">
    <text evidence="10">The sequence shown here is derived from an EMBL/GenBank/DDBJ whole genome shotgun (WGS) entry which is preliminary data.</text>
</comment>
<evidence type="ECO:0000256" key="3">
    <source>
        <dbReference type="ARBA" id="ARBA00022723"/>
    </source>
</evidence>
<dbReference type="EC" id="4.3.99.3" evidence="8"/>
<feature type="binding site" evidence="8">
    <location>
        <position position="38"/>
    </location>
    <ligand>
        <name>[4Fe-4S] cluster</name>
        <dbReference type="ChEBI" id="CHEBI:49883"/>
        <note>4Fe-4S-S-AdoMet</note>
    </ligand>
</feature>
<evidence type="ECO:0000256" key="2">
    <source>
        <dbReference type="ARBA" id="ARBA00022691"/>
    </source>
</evidence>
<dbReference type="GO" id="GO:0016840">
    <property type="term" value="F:carbon-nitrogen lyase activity"/>
    <property type="evidence" value="ECO:0007669"/>
    <property type="project" value="UniProtKB-UniRule"/>
</dbReference>
<keyword evidence="8" id="KW-0671">Queuosine biosynthesis</keyword>
<feature type="binding site" evidence="8">
    <location>
        <position position="35"/>
    </location>
    <ligand>
        <name>[4Fe-4S] cluster</name>
        <dbReference type="ChEBI" id="CHEBI:49883"/>
        <note>4Fe-4S-S-AdoMet</note>
    </ligand>
</feature>
<dbReference type="Gene3D" id="3.20.20.70">
    <property type="entry name" value="Aldolase class I"/>
    <property type="match status" value="1"/>
</dbReference>
<evidence type="ECO:0000313" key="10">
    <source>
        <dbReference type="EMBL" id="PTL36148.1"/>
    </source>
</evidence>
<feature type="binding site" evidence="8">
    <location>
        <begin position="12"/>
        <end position="14"/>
    </location>
    <ligand>
        <name>substrate</name>
    </ligand>
</feature>
<comment type="pathway">
    <text evidence="8">Purine metabolism; 7-cyano-7-deazaguanine biosynthesis.</text>
</comment>
<dbReference type="SFLD" id="SFLDS00029">
    <property type="entry name" value="Radical_SAM"/>
    <property type="match status" value="1"/>
</dbReference>
<dbReference type="OrthoDB" id="9792276at2"/>
<sequence>MSLRVNEIFYSIQGESTYAGRPCVFVRLTGCNLRCRWCDTAYAFHEGESRSVEQALEQVRSYKCPLVEITGGEPLLQEDVYPLISRLLLEEYEVLIETGGSLSVDRLDPRVVKILDLKAPGSEMDPHNNFDNLRYLDRKDQIKFVVADRRDYEWAKQVMAEHTLAEKVQVLFSPVFGELHPGELAEWLLADRLAARLQIQLHKYLWEPSRRGV</sequence>